<dbReference type="EMBL" id="BSYO01000014">
    <property type="protein sequence ID" value="GMH14908.1"/>
    <property type="molecule type" value="Genomic_DNA"/>
</dbReference>
<protein>
    <submittedName>
        <fullName evidence="1">Uncharacterized protein</fullName>
    </submittedName>
</protein>
<comment type="caution">
    <text evidence="1">The sequence shown here is derived from an EMBL/GenBank/DDBJ whole genome shotgun (WGS) entry which is preliminary data.</text>
</comment>
<organism evidence="1 2">
    <name type="scientific">Nepenthes gracilis</name>
    <name type="common">Slender pitcher plant</name>
    <dbReference type="NCBI Taxonomy" id="150966"/>
    <lineage>
        <taxon>Eukaryota</taxon>
        <taxon>Viridiplantae</taxon>
        <taxon>Streptophyta</taxon>
        <taxon>Embryophyta</taxon>
        <taxon>Tracheophyta</taxon>
        <taxon>Spermatophyta</taxon>
        <taxon>Magnoliopsida</taxon>
        <taxon>eudicotyledons</taxon>
        <taxon>Gunneridae</taxon>
        <taxon>Pentapetalae</taxon>
        <taxon>Caryophyllales</taxon>
        <taxon>Nepenthaceae</taxon>
        <taxon>Nepenthes</taxon>
    </lineage>
</organism>
<dbReference type="AlphaFoldDB" id="A0AAD3XRW1"/>
<reference evidence="1" key="1">
    <citation type="submission" date="2023-05" db="EMBL/GenBank/DDBJ databases">
        <title>Nepenthes gracilis genome sequencing.</title>
        <authorList>
            <person name="Fukushima K."/>
        </authorList>
    </citation>
    <scope>NUCLEOTIDE SEQUENCE</scope>
    <source>
        <strain evidence="1">SING2019-196</strain>
    </source>
</reference>
<dbReference type="PANTHER" id="PTHR35111">
    <property type="entry name" value="F10A5.9-RELATED"/>
    <property type="match status" value="1"/>
</dbReference>
<dbReference type="Proteomes" id="UP001279734">
    <property type="component" value="Unassembled WGS sequence"/>
</dbReference>
<proteinExistence type="predicted"/>
<keyword evidence="2" id="KW-1185">Reference proteome</keyword>
<evidence type="ECO:0000313" key="1">
    <source>
        <dbReference type="EMBL" id="GMH14908.1"/>
    </source>
</evidence>
<gene>
    <name evidence="1" type="ORF">Nepgr_016749</name>
</gene>
<dbReference type="PANTHER" id="PTHR35111:SF1">
    <property type="entry name" value="OS04G0115900 PROTEIN"/>
    <property type="match status" value="1"/>
</dbReference>
<name>A0AAD3XRW1_NEPGR</name>
<evidence type="ECO:0000313" key="2">
    <source>
        <dbReference type="Proteomes" id="UP001279734"/>
    </source>
</evidence>
<sequence>MEQPKVRRRRRTMRTQYLCLPLPVKINALAAAAATATVSSPTPSAAATVTFTATPANSRPPPASLLERFREAVFRIIMLQTALSKNVNHHPRAGWSSPDDHHHMRRSYNYQLHDPLHIEAMADCIEFIKKSSSSDDYHRNRSSTASAGSLDPAAEVALPVSAM</sequence>
<accession>A0AAD3XRW1</accession>